<feature type="region of interest" description="Disordered" evidence="1">
    <location>
        <begin position="122"/>
        <end position="318"/>
    </location>
</feature>
<gene>
    <name evidence="3" type="ORF">CHLRE_12g497250v5</name>
</gene>
<sequence>MATVNEEGFTAEELVQACNKVLLFAGLIARVSNVEEVRVVCSSTGVFVAALEGFLRHRLDDILRNPTSPAEQAYNNTRVVEVLSLLLSCDLSHISGARIVEGNLEDISNTLELLSALCQGKPLLDPPAPQPSPAPQLTAAGEQERKAAEEEGEQHRQSGSAEEAGASGSSEEHDEEAAERYEEDFEEGSEDEEADEEHRGAADEDPDEQDDNGLQEQGHDHALLQQAYEQQRQHQQQHGRSSTNAASTSAAEGPEVPRRGKASRRARAMQRLGGRRPPLSPILEVSREGWEHAFNGHGDGEGEEVLQPASRAGSRARSRASSVRAELAAAVASTTATGAPAAGVPSGVRRTGSSRGSGGGASSVISIPSVHGIGAPGAAGIMDSPLQPARSEPGLHRQGTQGDRYAMQAGRPPSAAVGSAPFYDQHPGQHPELEAEDTATLLERAVAQAERTLQDLGYAYEDFYYSDDQDDLGDRMGALDQASRRRAAAARLHAGAAASGRNSRAARDVGAPISRPLRKGAWPDGRQATTQQHNDFLRRAKRVLAGGSATASEVASARSGPPRSSSAGSASASARSRSTTSSGLSGGGGRVPKGLLRAARQGPAELALVSAIGPKQHAGKKAAAAGGSSTKAMAGGASTTARGTSRREDAFVELPGSVLPPAPAKHGRQLLQRTAASYEAVLPAPVLLAGRRELLQRPGGTGGGRQARDDLDSGDLDDSYFDDESVDVDDLLRARRRYGAQQQALQQDGSVRPGMHLNADLASRLKYLYDLATENPKQQAARAAVQQVAVRDELVRHIRRRQLVDKLAGARARREAALRLTANRLHEQRVEYEKRVEQLRLQRLAAEWHDKQRSAAMRRALAAELELREAFMEVLGQEKERLLVERRDTGRGAAFPHYKKAMRKAEDQYLALYHTLENLLASERQQRLRAARETMAAQQESNALAAEMVHDRVAELLARVSAEEEAILARHSVGSRPEKKAELVGQIRRLLGLT</sequence>
<evidence type="ECO:0000256" key="1">
    <source>
        <dbReference type="SAM" id="MobiDB-lite"/>
    </source>
</evidence>
<feature type="compositionally biased region" description="Low complexity" evidence="1">
    <location>
        <begin position="621"/>
        <end position="641"/>
    </location>
</feature>
<dbReference type="ExpressionAtlas" id="A0A2K3D3H1">
    <property type="expression patterns" value="differential"/>
</dbReference>
<feature type="compositionally biased region" description="Low complexity" evidence="1">
    <location>
        <begin position="308"/>
        <end position="318"/>
    </location>
</feature>
<accession>A0A2K3D3H1</accession>
<feature type="compositionally biased region" description="Acidic residues" evidence="1">
    <location>
        <begin position="203"/>
        <end position="213"/>
    </location>
</feature>
<feature type="region of interest" description="Disordered" evidence="1">
    <location>
        <begin position="389"/>
        <end position="430"/>
    </location>
</feature>
<dbReference type="PANTHER" id="PTHR22545">
    <property type="entry name" value="CENTROSOMAL PROTEIN OF 95 KDA"/>
    <property type="match status" value="1"/>
</dbReference>
<organism evidence="3 4">
    <name type="scientific">Chlamydomonas reinhardtii</name>
    <name type="common">Chlamydomonas smithii</name>
    <dbReference type="NCBI Taxonomy" id="3055"/>
    <lineage>
        <taxon>Eukaryota</taxon>
        <taxon>Viridiplantae</taxon>
        <taxon>Chlorophyta</taxon>
        <taxon>core chlorophytes</taxon>
        <taxon>Chlorophyceae</taxon>
        <taxon>CS clade</taxon>
        <taxon>Chlamydomonadales</taxon>
        <taxon>Chlamydomonadaceae</taxon>
        <taxon>Chlamydomonas</taxon>
    </lineage>
</organism>
<name>A0A2K3D3H1_CHLRE</name>
<dbReference type="KEGG" id="cre:CHLRE_12g497250v5"/>
<feature type="compositionally biased region" description="Low complexity" evidence="1">
    <location>
        <begin position="225"/>
        <end position="251"/>
    </location>
</feature>
<dbReference type="OrthoDB" id="545730at2759"/>
<feature type="domain" description="Calponin-homology (CH)" evidence="2">
    <location>
        <begin position="8"/>
        <end position="122"/>
    </location>
</feature>
<feature type="compositionally biased region" description="Acidic residues" evidence="1">
    <location>
        <begin position="172"/>
        <end position="195"/>
    </location>
</feature>
<feature type="compositionally biased region" description="Acidic residues" evidence="1">
    <location>
        <begin position="712"/>
        <end position="722"/>
    </location>
</feature>
<feature type="region of interest" description="Disordered" evidence="1">
    <location>
        <begin position="495"/>
        <end position="530"/>
    </location>
</feature>
<dbReference type="PANTHER" id="PTHR22545:SF0">
    <property type="entry name" value="CENTROSOMAL PROTEIN OF 95 KDA"/>
    <property type="match status" value="1"/>
</dbReference>
<evidence type="ECO:0000313" key="4">
    <source>
        <dbReference type="Proteomes" id="UP000006906"/>
    </source>
</evidence>
<feature type="compositionally biased region" description="Low complexity" evidence="1">
    <location>
        <begin position="158"/>
        <end position="169"/>
    </location>
</feature>
<keyword evidence="4" id="KW-1185">Reference proteome</keyword>
<evidence type="ECO:0000259" key="2">
    <source>
        <dbReference type="PROSITE" id="PS50021"/>
    </source>
</evidence>
<protein>
    <recommendedName>
        <fullName evidence="2">Calponin-homology (CH) domain-containing protein</fullName>
    </recommendedName>
</protein>
<feature type="region of interest" description="Disordered" evidence="1">
    <location>
        <begin position="331"/>
        <end position="361"/>
    </location>
</feature>
<dbReference type="RefSeq" id="XP_042918342.1">
    <property type="nucleotide sequence ID" value="XM_043068023.1"/>
</dbReference>
<feature type="region of interest" description="Disordered" evidence="1">
    <location>
        <begin position="548"/>
        <end position="594"/>
    </location>
</feature>
<feature type="compositionally biased region" description="Low complexity" evidence="1">
    <location>
        <begin position="555"/>
        <end position="583"/>
    </location>
</feature>
<dbReference type="PROSITE" id="PS50021">
    <property type="entry name" value="CH"/>
    <property type="match status" value="1"/>
</dbReference>
<dbReference type="Proteomes" id="UP000006906">
    <property type="component" value="Chromosome 12"/>
</dbReference>
<feature type="compositionally biased region" description="Basic residues" evidence="1">
    <location>
        <begin position="259"/>
        <end position="268"/>
    </location>
</feature>
<dbReference type="AlphaFoldDB" id="A0A2K3D3H1"/>
<evidence type="ECO:0000313" key="3">
    <source>
        <dbReference type="EMBL" id="PNW75085.1"/>
    </source>
</evidence>
<dbReference type="Gramene" id="PNW75085">
    <property type="protein sequence ID" value="PNW75085"/>
    <property type="gene ID" value="CHLRE_12g497250v5"/>
</dbReference>
<dbReference type="Pfam" id="PF19016">
    <property type="entry name" value="DUF5745"/>
    <property type="match status" value="1"/>
</dbReference>
<feature type="region of interest" description="Disordered" evidence="1">
    <location>
        <begin position="620"/>
        <end position="645"/>
    </location>
</feature>
<dbReference type="InterPro" id="IPR026619">
    <property type="entry name" value="CEP95"/>
</dbReference>
<dbReference type="InterPro" id="IPR001715">
    <property type="entry name" value="CH_dom"/>
</dbReference>
<dbReference type="OMA" id="LVQACNK"/>
<dbReference type="InParanoid" id="A0A2K3D3H1"/>
<dbReference type="GeneID" id="5727905"/>
<dbReference type="InterPro" id="IPR044039">
    <property type="entry name" value="DUF5745"/>
</dbReference>
<dbReference type="GO" id="GO:0000922">
    <property type="term" value="C:spindle pole"/>
    <property type="evidence" value="ECO:0000318"/>
    <property type="project" value="GO_Central"/>
</dbReference>
<reference evidence="3 4" key="1">
    <citation type="journal article" date="2007" name="Science">
        <title>The Chlamydomonas genome reveals the evolution of key animal and plant functions.</title>
        <authorList>
            <person name="Merchant S.S."/>
            <person name="Prochnik S.E."/>
            <person name="Vallon O."/>
            <person name="Harris E.H."/>
            <person name="Karpowicz S.J."/>
            <person name="Witman G.B."/>
            <person name="Terry A."/>
            <person name="Salamov A."/>
            <person name="Fritz-Laylin L.K."/>
            <person name="Marechal-Drouard L."/>
            <person name="Marshall W.F."/>
            <person name="Qu L.H."/>
            <person name="Nelson D.R."/>
            <person name="Sanderfoot A.A."/>
            <person name="Spalding M.H."/>
            <person name="Kapitonov V.V."/>
            <person name="Ren Q."/>
            <person name="Ferris P."/>
            <person name="Lindquist E."/>
            <person name="Shapiro H."/>
            <person name="Lucas S.M."/>
            <person name="Grimwood J."/>
            <person name="Schmutz J."/>
            <person name="Cardol P."/>
            <person name="Cerutti H."/>
            <person name="Chanfreau G."/>
            <person name="Chen C.L."/>
            <person name="Cognat V."/>
            <person name="Croft M.T."/>
            <person name="Dent R."/>
            <person name="Dutcher S."/>
            <person name="Fernandez E."/>
            <person name="Fukuzawa H."/>
            <person name="Gonzalez-Ballester D."/>
            <person name="Gonzalez-Halphen D."/>
            <person name="Hallmann A."/>
            <person name="Hanikenne M."/>
            <person name="Hippler M."/>
            <person name="Inwood W."/>
            <person name="Jabbari K."/>
            <person name="Kalanon M."/>
            <person name="Kuras R."/>
            <person name="Lefebvre P.A."/>
            <person name="Lemaire S.D."/>
            <person name="Lobanov A.V."/>
            <person name="Lohr M."/>
            <person name="Manuell A."/>
            <person name="Meier I."/>
            <person name="Mets L."/>
            <person name="Mittag M."/>
            <person name="Mittelmeier T."/>
            <person name="Moroney J.V."/>
            <person name="Moseley J."/>
            <person name="Napoli C."/>
            <person name="Nedelcu A.M."/>
            <person name="Niyogi K."/>
            <person name="Novoselov S.V."/>
            <person name="Paulsen I.T."/>
            <person name="Pazour G."/>
            <person name="Purton S."/>
            <person name="Ral J.P."/>
            <person name="Riano-Pachon D.M."/>
            <person name="Riekhof W."/>
            <person name="Rymarquis L."/>
            <person name="Schroda M."/>
            <person name="Stern D."/>
            <person name="Umen J."/>
            <person name="Willows R."/>
            <person name="Wilson N."/>
            <person name="Zimmer S.L."/>
            <person name="Allmer J."/>
            <person name="Balk J."/>
            <person name="Bisova K."/>
            <person name="Chen C.J."/>
            <person name="Elias M."/>
            <person name="Gendler K."/>
            <person name="Hauser C."/>
            <person name="Lamb M.R."/>
            <person name="Ledford H."/>
            <person name="Long J.C."/>
            <person name="Minagawa J."/>
            <person name="Page M.D."/>
            <person name="Pan J."/>
            <person name="Pootakham W."/>
            <person name="Roje S."/>
            <person name="Rose A."/>
            <person name="Stahlberg E."/>
            <person name="Terauchi A.M."/>
            <person name="Yang P."/>
            <person name="Ball S."/>
            <person name="Bowler C."/>
            <person name="Dieckmann C.L."/>
            <person name="Gladyshev V.N."/>
            <person name="Green P."/>
            <person name="Jorgensen R."/>
            <person name="Mayfield S."/>
            <person name="Mueller-Roeber B."/>
            <person name="Rajamani S."/>
            <person name="Sayre R.T."/>
            <person name="Brokstein P."/>
            <person name="Dubchak I."/>
            <person name="Goodstein D."/>
            <person name="Hornick L."/>
            <person name="Huang Y.W."/>
            <person name="Jhaveri J."/>
            <person name="Luo Y."/>
            <person name="Martinez D."/>
            <person name="Ngau W.C."/>
            <person name="Otillar B."/>
            <person name="Poliakov A."/>
            <person name="Porter A."/>
            <person name="Szajkowski L."/>
            <person name="Werner G."/>
            <person name="Zhou K."/>
            <person name="Grigoriev I.V."/>
            <person name="Rokhsar D.S."/>
            <person name="Grossman A.R."/>
        </authorList>
    </citation>
    <scope>NUCLEOTIDE SEQUENCE [LARGE SCALE GENOMIC DNA]</scope>
    <source>
        <strain evidence="4">CC-503</strain>
    </source>
</reference>
<feature type="compositionally biased region" description="Low complexity" evidence="1">
    <location>
        <begin position="331"/>
        <end position="354"/>
    </location>
</feature>
<feature type="compositionally biased region" description="Pro residues" evidence="1">
    <location>
        <begin position="124"/>
        <end position="134"/>
    </location>
</feature>
<feature type="region of interest" description="Disordered" evidence="1">
    <location>
        <begin position="695"/>
        <end position="722"/>
    </location>
</feature>
<dbReference type="EMBL" id="CM008973">
    <property type="protein sequence ID" value="PNW75085.1"/>
    <property type="molecule type" value="Genomic_DNA"/>
</dbReference>
<feature type="compositionally biased region" description="Basic and acidic residues" evidence="1">
    <location>
        <begin position="142"/>
        <end position="156"/>
    </location>
</feature>
<proteinExistence type="predicted"/>